<dbReference type="Pfam" id="PF00534">
    <property type="entry name" value="Glycos_transf_1"/>
    <property type="match status" value="1"/>
</dbReference>
<evidence type="ECO:0000259" key="3">
    <source>
        <dbReference type="Pfam" id="PF00534"/>
    </source>
</evidence>
<evidence type="ECO:0000313" key="5">
    <source>
        <dbReference type="EMBL" id="RLP79830.1"/>
    </source>
</evidence>
<keyword evidence="2 5" id="KW-0808">Transferase</keyword>
<keyword evidence="6" id="KW-1185">Reference proteome</keyword>
<dbReference type="RefSeq" id="WP_121689276.1">
    <property type="nucleotide sequence ID" value="NZ_RCUY01000014.1"/>
</dbReference>
<dbReference type="InterPro" id="IPR001296">
    <property type="entry name" value="Glyco_trans_1"/>
</dbReference>
<dbReference type="Pfam" id="PF13439">
    <property type="entry name" value="Glyco_transf_4"/>
    <property type="match status" value="1"/>
</dbReference>
<dbReference type="Proteomes" id="UP000269438">
    <property type="component" value="Unassembled WGS sequence"/>
</dbReference>
<protein>
    <submittedName>
        <fullName evidence="5">Glycosyltransferase family 1 protein</fullName>
    </submittedName>
</protein>
<dbReference type="Gene3D" id="3.40.50.2000">
    <property type="entry name" value="Glycogen Phosphorylase B"/>
    <property type="match status" value="2"/>
</dbReference>
<dbReference type="InterPro" id="IPR028098">
    <property type="entry name" value="Glyco_trans_4-like_N"/>
</dbReference>
<evidence type="ECO:0000313" key="6">
    <source>
        <dbReference type="Proteomes" id="UP000269438"/>
    </source>
</evidence>
<name>A0A3L7AJE3_9MICO</name>
<evidence type="ECO:0000256" key="1">
    <source>
        <dbReference type="ARBA" id="ARBA00022676"/>
    </source>
</evidence>
<gene>
    <name evidence="5" type="ORF">D9V34_14880</name>
</gene>
<keyword evidence="1" id="KW-0328">Glycosyltransferase</keyword>
<dbReference type="GO" id="GO:0016757">
    <property type="term" value="F:glycosyltransferase activity"/>
    <property type="evidence" value="ECO:0007669"/>
    <property type="project" value="UniProtKB-KW"/>
</dbReference>
<dbReference type="EMBL" id="RCUY01000014">
    <property type="protein sequence ID" value="RLP79830.1"/>
    <property type="molecule type" value="Genomic_DNA"/>
</dbReference>
<feature type="domain" description="Glycosyltransferase subfamily 4-like N-terminal" evidence="4">
    <location>
        <begin position="18"/>
        <end position="175"/>
    </location>
</feature>
<dbReference type="PANTHER" id="PTHR46401">
    <property type="entry name" value="GLYCOSYLTRANSFERASE WBBK-RELATED"/>
    <property type="match status" value="1"/>
</dbReference>
<dbReference type="PANTHER" id="PTHR46401:SF2">
    <property type="entry name" value="GLYCOSYLTRANSFERASE WBBK-RELATED"/>
    <property type="match status" value="1"/>
</dbReference>
<organism evidence="5 6">
    <name type="scientific">Mycetocola lacteus</name>
    <dbReference type="NCBI Taxonomy" id="76637"/>
    <lineage>
        <taxon>Bacteria</taxon>
        <taxon>Bacillati</taxon>
        <taxon>Actinomycetota</taxon>
        <taxon>Actinomycetes</taxon>
        <taxon>Micrococcales</taxon>
        <taxon>Microbacteriaceae</taxon>
        <taxon>Mycetocola</taxon>
    </lineage>
</organism>
<proteinExistence type="predicted"/>
<dbReference type="CDD" id="cd03809">
    <property type="entry name" value="GT4_MtfB-like"/>
    <property type="match status" value="1"/>
</dbReference>
<evidence type="ECO:0000259" key="4">
    <source>
        <dbReference type="Pfam" id="PF13439"/>
    </source>
</evidence>
<comment type="caution">
    <text evidence="5">The sequence shown here is derived from an EMBL/GenBank/DDBJ whole genome shotgun (WGS) entry which is preliminary data.</text>
</comment>
<sequence>MPAVLRVILDSALTPGHGGTGRYAEELTRALIATAPRGCSVHGVVSAQPQERIDELAARLPGITEIQRTNLPRRELTTAWQLGITTQLGEGMIHAPSLLAPLRRHDRESAQIVVTLRNTLAWTDPKSLTPTSVAWQKQMLKRARKHADAIVVPTHAVAAKLAEIADFGDRVRVIPEAPASTLALPSDASWRASNLDLPERYLLTLGSLDPRRGLDPLLQALARPGVPDLPLLVIGPDAWGSSSLAAAADEAGLAEGRVRALGDLGSADLATVYARATLFVYPSVRESTGLPLLEAFSLGTPVLHTDDPALLEISGGAGEAVEAGDDGFAERLAASITELIEDDERRERLSFAGTDRDQVFGWRDSAERVWALHAEL</sequence>
<dbReference type="OrthoDB" id="9801609at2"/>
<reference evidence="5 6" key="1">
    <citation type="submission" date="2018-10" db="EMBL/GenBank/DDBJ databases">
        <authorList>
            <person name="Li J."/>
        </authorList>
    </citation>
    <scope>NUCLEOTIDE SEQUENCE [LARGE SCALE GENOMIC DNA]</scope>
    <source>
        <strain evidence="5 6">JCM 11654</strain>
    </source>
</reference>
<dbReference type="SUPFAM" id="SSF53756">
    <property type="entry name" value="UDP-Glycosyltransferase/glycogen phosphorylase"/>
    <property type="match status" value="1"/>
</dbReference>
<dbReference type="GO" id="GO:0009103">
    <property type="term" value="P:lipopolysaccharide biosynthetic process"/>
    <property type="evidence" value="ECO:0007669"/>
    <property type="project" value="TreeGrafter"/>
</dbReference>
<dbReference type="AlphaFoldDB" id="A0A3L7AJE3"/>
<feature type="domain" description="Glycosyl transferase family 1" evidence="3">
    <location>
        <begin position="193"/>
        <end position="353"/>
    </location>
</feature>
<accession>A0A3L7AJE3</accession>
<evidence type="ECO:0000256" key="2">
    <source>
        <dbReference type="ARBA" id="ARBA00022679"/>
    </source>
</evidence>